<keyword evidence="2" id="KW-0732">Signal</keyword>
<reference evidence="3 4" key="1">
    <citation type="submission" date="2023-03" db="EMBL/GenBank/DDBJ databases">
        <title>Draft assemblies of triclosan tolerant bacteria isolated from returned activated sludge.</title>
        <authorList>
            <person name="Van Hamelsveld S."/>
        </authorList>
    </citation>
    <scope>NUCLEOTIDE SEQUENCE [LARGE SCALE GENOMIC DNA]</scope>
    <source>
        <strain evidence="3 4">GW210010_S58</strain>
    </source>
</reference>
<protein>
    <submittedName>
        <fullName evidence="3">Uncharacterized protein</fullName>
    </submittedName>
</protein>
<dbReference type="RefSeq" id="WP_276263998.1">
    <property type="nucleotide sequence ID" value="NZ_JARJLM010000090.1"/>
</dbReference>
<feature type="signal peptide" evidence="2">
    <location>
        <begin position="1"/>
        <end position="24"/>
    </location>
</feature>
<feature type="compositionally biased region" description="Basic and acidic residues" evidence="1">
    <location>
        <begin position="99"/>
        <end position="109"/>
    </location>
</feature>
<keyword evidence="4" id="KW-1185">Reference proteome</keyword>
<feature type="region of interest" description="Disordered" evidence="1">
    <location>
        <begin position="77"/>
        <end position="122"/>
    </location>
</feature>
<feature type="region of interest" description="Disordered" evidence="1">
    <location>
        <begin position="36"/>
        <end position="58"/>
    </location>
</feature>
<accession>A0ABT6AID7</accession>
<feature type="compositionally biased region" description="Polar residues" evidence="1">
    <location>
        <begin position="80"/>
        <end position="93"/>
    </location>
</feature>
<evidence type="ECO:0000313" key="4">
    <source>
        <dbReference type="Proteomes" id="UP001216674"/>
    </source>
</evidence>
<proteinExistence type="predicted"/>
<organism evidence="3 4">
    <name type="scientific">Cupriavidus basilensis</name>
    <dbReference type="NCBI Taxonomy" id="68895"/>
    <lineage>
        <taxon>Bacteria</taxon>
        <taxon>Pseudomonadati</taxon>
        <taxon>Pseudomonadota</taxon>
        <taxon>Betaproteobacteria</taxon>
        <taxon>Burkholderiales</taxon>
        <taxon>Burkholderiaceae</taxon>
        <taxon>Cupriavidus</taxon>
    </lineage>
</organism>
<comment type="caution">
    <text evidence="3">The sequence shown here is derived from an EMBL/GenBank/DDBJ whole genome shotgun (WGS) entry which is preliminary data.</text>
</comment>
<dbReference type="Proteomes" id="UP001216674">
    <property type="component" value="Unassembled WGS sequence"/>
</dbReference>
<evidence type="ECO:0000256" key="1">
    <source>
        <dbReference type="SAM" id="MobiDB-lite"/>
    </source>
</evidence>
<gene>
    <name evidence="3" type="ORF">P3W85_05325</name>
</gene>
<feature type="chain" id="PRO_5046941383" evidence="2">
    <location>
        <begin position="25"/>
        <end position="122"/>
    </location>
</feature>
<sequence>MKRASIAMAVVLGFGLLAGQAGRAAELEVPAPMVAPPPPRILLDPATDNAGPAADGTLTPAQRTHCQALLDKINALPSGPQWSASKSSVTTPDGGSHPMLERQADRKQLNEAYRQECAQQKR</sequence>
<evidence type="ECO:0000313" key="3">
    <source>
        <dbReference type="EMBL" id="MDF3832367.1"/>
    </source>
</evidence>
<dbReference type="EMBL" id="JARJLM010000090">
    <property type="protein sequence ID" value="MDF3832367.1"/>
    <property type="molecule type" value="Genomic_DNA"/>
</dbReference>
<evidence type="ECO:0000256" key="2">
    <source>
        <dbReference type="SAM" id="SignalP"/>
    </source>
</evidence>
<name>A0ABT6AID7_9BURK</name>